<accession>A0A811YGG5</accession>
<evidence type="ECO:0000256" key="2">
    <source>
        <dbReference type="ARBA" id="ARBA00009164"/>
    </source>
</evidence>
<keyword evidence="4" id="KW-0783">Tetrahydrobiopterin biosynthesis</keyword>
<dbReference type="InterPro" id="IPR007115">
    <property type="entry name" value="6-PTP_synth/QueD"/>
</dbReference>
<comment type="caution">
    <text evidence="5">The sequence shown here is derived from an EMBL/GenBank/DDBJ whole genome shotgun (WGS) entry which is preliminary data.</text>
</comment>
<organism evidence="5 6">
    <name type="scientific">Nyctereutes procyonoides</name>
    <name type="common">Raccoon dog</name>
    <name type="synonym">Canis procyonoides</name>
    <dbReference type="NCBI Taxonomy" id="34880"/>
    <lineage>
        <taxon>Eukaryota</taxon>
        <taxon>Metazoa</taxon>
        <taxon>Chordata</taxon>
        <taxon>Craniata</taxon>
        <taxon>Vertebrata</taxon>
        <taxon>Euteleostomi</taxon>
        <taxon>Mammalia</taxon>
        <taxon>Eutheria</taxon>
        <taxon>Laurasiatheria</taxon>
        <taxon>Carnivora</taxon>
        <taxon>Caniformia</taxon>
        <taxon>Canidae</taxon>
        <taxon>Nyctereutes</taxon>
    </lineage>
</organism>
<reference evidence="5" key="1">
    <citation type="submission" date="2020-12" db="EMBL/GenBank/DDBJ databases">
        <authorList>
            <consortium name="Molecular Ecology Group"/>
        </authorList>
    </citation>
    <scope>NUCLEOTIDE SEQUENCE</scope>
    <source>
        <strain evidence="5">TBG_1078</strain>
    </source>
</reference>
<dbReference type="Pfam" id="PF01242">
    <property type="entry name" value="PTPS"/>
    <property type="match status" value="1"/>
</dbReference>
<evidence type="ECO:0000313" key="6">
    <source>
        <dbReference type="Proteomes" id="UP000645828"/>
    </source>
</evidence>
<dbReference type="InterPro" id="IPR038418">
    <property type="entry name" value="6-PTP_synth/QueD_sf"/>
</dbReference>
<dbReference type="GO" id="GO:0003874">
    <property type="term" value="F:6-pyruvoyltetrahydropterin synthase activity"/>
    <property type="evidence" value="ECO:0007669"/>
    <property type="project" value="UniProtKB-EC"/>
</dbReference>
<gene>
    <name evidence="5" type="ORF">NYPRO_LOCUS7790</name>
</gene>
<evidence type="ECO:0000313" key="5">
    <source>
        <dbReference type="EMBL" id="CAD7674995.1"/>
    </source>
</evidence>
<dbReference type="GO" id="GO:0006729">
    <property type="term" value="P:tetrahydrobiopterin biosynthetic process"/>
    <property type="evidence" value="ECO:0007669"/>
    <property type="project" value="UniProtKB-UniPathway"/>
</dbReference>
<dbReference type="UniPathway" id="UPA00849">
    <property type="reaction ID" value="UER00819"/>
</dbReference>
<sequence length="88" mass="10042">MQPSQFCNRKNYKVVVIVHEESDPVIAKVMNVTNLKEYMEALRSPLIKESGSGCAILCRNVVKTTENIVVYIWENLQKLLLGVLYKSI</sequence>
<keyword evidence="6" id="KW-1185">Reference proteome</keyword>
<dbReference type="SUPFAM" id="SSF55620">
    <property type="entry name" value="Tetrahydrobiopterin biosynthesis enzymes-like"/>
    <property type="match status" value="1"/>
</dbReference>
<proteinExistence type="inferred from homology"/>
<dbReference type="EMBL" id="CAJHUB010000673">
    <property type="protein sequence ID" value="CAD7674995.1"/>
    <property type="molecule type" value="Genomic_DNA"/>
</dbReference>
<dbReference type="Gene3D" id="3.30.479.10">
    <property type="entry name" value="6-pyruvoyl tetrahydropterin synthase/QueD"/>
    <property type="match status" value="1"/>
</dbReference>
<name>A0A811YGG5_NYCPR</name>
<dbReference type="EC" id="4.2.3.12" evidence="3"/>
<evidence type="ECO:0000256" key="4">
    <source>
        <dbReference type="ARBA" id="ARBA00023007"/>
    </source>
</evidence>
<dbReference type="AlphaFoldDB" id="A0A811YGG5"/>
<comment type="pathway">
    <text evidence="1">Cofactor biosynthesis; tetrahydrobiopterin biosynthesis; tetrahydrobiopterin from 7,8-dihydroneopterin triphosphate: step 1/3.</text>
</comment>
<protein>
    <recommendedName>
        <fullName evidence="3">6-pyruvoyltetrahydropterin synthase</fullName>
        <ecNumber evidence="3">4.2.3.12</ecNumber>
    </recommendedName>
</protein>
<evidence type="ECO:0000256" key="1">
    <source>
        <dbReference type="ARBA" id="ARBA00005126"/>
    </source>
</evidence>
<evidence type="ECO:0000256" key="3">
    <source>
        <dbReference type="ARBA" id="ARBA00013100"/>
    </source>
</evidence>
<comment type="similarity">
    <text evidence="2">Belongs to the PTPS family.</text>
</comment>
<dbReference type="Proteomes" id="UP000645828">
    <property type="component" value="Unassembled WGS sequence"/>
</dbReference>